<dbReference type="RefSeq" id="WP_171690820.1">
    <property type="nucleotide sequence ID" value="NZ_WHOC01000089.1"/>
</dbReference>
<evidence type="ECO:0000256" key="1">
    <source>
        <dbReference type="ARBA" id="ARBA00023015"/>
    </source>
</evidence>
<dbReference type="PROSITE" id="PS01124">
    <property type="entry name" value="HTH_ARAC_FAMILY_2"/>
    <property type="match status" value="1"/>
</dbReference>
<dbReference type="InterPro" id="IPR014710">
    <property type="entry name" value="RmlC-like_jellyroll"/>
</dbReference>
<dbReference type="CDD" id="cd02208">
    <property type="entry name" value="cupin_RmlC-like"/>
    <property type="match status" value="1"/>
</dbReference>
<proteinExistence type="predicted"/>
<evidence type="ECO:0000259" key="4">
    <source>
        <dbReference type="PROSITE" id="PS01124"/>
    </source>
</evidence>
<dbReference type="Gene3D" id="1.10.10.60">
    <property type="entry name" value="Homeodomain-like"/>
    <property type="match status" value="2"/>
</dbReference>
<dbReference type="InterPro" id="IPR009057">
    <property type="entry name" value="Homeodomain-like_sf"/>
</dbReference>
<organism evidence="5 6">
    <name type="scientific">Paenibacillus germinis</name>
    <dbReference type="NCBI Taxonomy" id="2654979"/>
    <lineage>
        <taxon>Bacteria</taxon>
        <taxon>Bacillati</taxon>
        <taxon>Bacillota</taxon>
        <taxon>Bacilli</taxon>
        <taxon>Bacillales</taxon>
        <taxon>Paenibacillaceae</taxon>
        <taxon>Paenibacillus</taxon>
    </lineage>
</organism>
<keyword evidence="6" id="KW-1185">Reference proteome</keyword>
<dbReference type="SUPFAM" id="SSF51182">
    <property type="entry name" value="RmlC-like cupins"/>
    <property type="match status" value="1"/>
</dbReference>
<dbReference type="SUPFAM" id="SSF46689">
    <property type="entry name" value="Homeodomain-like"/>
    <property type="match status" value="2"/>
</dbReference>
<dbReference type="PROSITE" id="PS00041">
    <property type="entry name" value="HTH_ARAC_FAMILY_1"/>
    <property type="match status" value="1"/>
</dbReference>
<dbReference type="InterPro" id="IPR018062">
    <property type="entry name" value="HTH_AraC-typ_CS"/>
</dbReference>
<dbReference type="PANTHER" id="PTHR43280">
    <property type="entry name" value="ARAC-FAMILY TRANSCRIPTIONAL REGULATOR"/>
    <property type="match status" value="1"/>
</dbReference>
<evidence type="ECO:0000256" key="3">
    <source>
        <dbReference type="ARBA" id="ARBA00023163"/>
    </source>
</evidence>
<gene>
    <name evidence="5" type="ORF">GC102_18195</name>
</gene>
<evidence type="ECO:0000313" key="5">
    <source>
        <dbReference type="EMBL" id="NOU87689.1"/>
    </source>
</evidence>
<reference evidence="5 6" key="1">
    <citation type="submission" date="2019-10" db="EMBL/GenBank/DDBJ databases">
        <title>Description of Paenibacillus choica sp. nov.</title>
        <authorList>
            <person name="Carlier A."/>
            <person name="Qi S."/>
        </authorList>
    </citation>
    <scope>NUCLEOTIDE SEQUENCE [LARGE SCALE GENOMIC DNA]</scope>
    <source>
        <strain evidence="5 6">LMG 31460</strain>
    </source>
</reference>
<accession>A0ABX1Z4E0</accession>
<comment type="caution">
    <text evidence="5">The sequence shown here is derived from an EMBL/GenBank/DDBJ whole genome shotgun (WGS) entry which is preliminary data.</text>
</comment>
<keyword evidence="2" id="KW-0238">DNA-binding</keyword>
<dbReference type="Pfam" id="PF02311">
    <property type="entry name" value="AraC_binding"/>
    <property type="match status" value="1"/>
</dbReference>
<evidence type="ECO:0000313" key="6">
    <source>
        <dbReference type="Proteomes" id="UP000658690"/>
    </source>
</evidence>
<dbReference type="SMART" id="SM00342">
    <property type="entry name" value="HTH_ARAC"/>
    <property type="match status" value="1"/>
</dbReference>
<dbReference type="Proteomes" id="UP000658690">
    <property type="component" value="Unassembled WGS sequence"/>
</dbReference>
<sequence>MQDELDIRSFIGTHDADFYDDGFHRHSAVEVSIVLEGRCLFEWSKRSWMEAGHIVIIPSDLSHRFEAVTNVRFGVILLQGVTARTMELVAKLGGSGFTGEGGGADRSPLFLALSRLDKERFERLFREWLRMKASFLKEKQANYSAWMEVLLLFLLEHSQQDLQGMTVTKAADYMRENVQESVHISDLAEMAGFTEPAFRRVFEQMYGVSPKQYQQQCRLQEAKWLLSSTDKDIREIAEQVGFFRLHSFSQWFKEQEGLPPTVWRKSQRLQHGSMLD</sequence>
<feature type="domain" description="HTH araC/xylS-type" evidence="4">
    <location>
        <begin position="168"/>
        <end position="266"/>
    </location>
</feature>
<dbReference type="InterPro" id="IPR011051">
    <property type="entry name" value="RmlC_Cupin_sf"/>
</dbReference>
<dbReference type="PANTHER" id="PTHR43280:SF2">
    <property type="entry name" value="HTH-TYPE TRANSCRIPTIONAL REGULATOR EXSA"/>
    <property type="match status" value="1"/>
</dbReference>
<dbReference type="InterPro" id="IPR003313">
    <property type="entry name" value="AraC-bd"/>
</dbReference>
<dbReference type="EMBL" id="WHOC01000089">
    <property type="protein sequence ID" value="NOU87689.1"/>
    <property type="molecule type" value="Genomic_DNA"/>
</dbReference>
<dbReference type="Pfam" id="PF12833">
    <property type="entry name" value="HTH_18"/>
    <property type="match status" value="1"/>
</dbReference>
<keyword evidence="3" id="KW-0804">Transcription</keyword>
<dbReference type="InterPro" id="IPR018060">
    <property type="entry name" value="HTH_AraC"/>
</dbReference>
<dbReference type="Gene3D" id="2.60.120.10">
    <property type="entry name" value="Jelly Rolls"/>
    <property type="match status" value="1"/>
</dbReference>
<name>A0ABX1Z4E0_9BACL</name>
<protein>
    <submittedName>
        <fullName evidence="5">Helix-turn-helix domain-containing protein</fullName>
    </submittedName>
</protein>
<keyword evidence="1" id="KW-0805">Transcription regulation</keyword>
<evidence type="ECO:0000256" key="2">
    <source>
        <dbReference type="ARBA" id="ARBA00023125"/>
    </source>
</evidence>